<dbReference type="InterPro" id="IPR013024">
    <property type="entry name" value="GGCT-like"/>
</dbReference>
<name>A0A934RE51_9BACT</name>
<dbReference type="Gene3D" id="3.10.490.10">
    <property type="entry name" value="Gamma-glutamyl cyclotransferase-like"/>
    <property type="match status" value="1"/>
</dbReference>
<feature type="transmembrane region" description="Helical" evidence="4">
    <location>
        <begin position="151"/>
        <end position="171"/>
    </location>
</feature>
<dbReference type="PANTHER" id="PTHR12510:SF4">
    <property type="entry name" value="GAMMA-GLUTAMYLAMINECYCLOTRANSFERASE"/>
    <property type="match status" value="1"/>
</dbReference>
<evidence type="ECO:0000313" key="6">
    <source>
        <dbReference type="EMBL" id="MBK1827441.1"/>
    </source>
</evidence>
<dbReference type="AlphaFoldDB" id="A0A934RE51"/>
<comment type="caution">
    <text evidence="6">The sequence shown here is derived from an EMBL/GenBank/DDBJ whole genome shotgun (WGS) entry which is preliminary data.</text>
</comment>
<dbReference type="InterPro" id="IPR039126">
    <property type="entry name" value="GGACT"/>
</dbReference>
<organism evidence="6 7">
    <name type="scientific">Haloferula rosea</name>
    <dbReference type="NCBI Taxonomy" id="490093"/>
    <lineage>
        <taxon>Bacteria</taxon>
        <taxon>Pseudomonadati</taxon>
        <taxon>Verrucomicrobiota</taxon>
        <taxon>Verrucomicrobiia</taxon>
        <taxon>Verrucomicrobiales</taxon>
        <taxon>Verrucomicrobiaceae</taxon>
        <taxon>Haloferula</taxon>
    </lineage>
</organism>
<evidence type="ECO:0000256" key="1">
    <source>
        <dbReference type="ARBA" id="ARBA00008861"/>
    </source>
</evidence>
<feature type="transmembrane region" description="Helical" evidence="4">
    <location>
        <begin position="191"/>
        <end position="211"/>
    </location>
</feature>
<dbReference type="Pfam" id="PF06094">
    <property type="entry name" value="GGACT"/>
    <property type="match status" value="1"/>
</dbReference>
<dbReference type="GO" id="GO:0061929">
    <property type="term" value="F:gamma-glutamylaminecyclotransferase activity"/>
    <property type="evidence" value="ECO:0007669"/>
    <property type="project" value="InterPro"/>
</dbReference>
<keyword evidence="4" id="KW-1133">Transmembrane helix</keyword>
<dbReference type="PANTHER" id="PTHR12510">
    <property type="entry name" value="TROPONIN C-AKIN-1 PROTEIN"/>
    <property type="match status" value="1"/>
</dbReference>
<comment type="similarity">
    <text evidence="1 3">Belongs to the gamma-glutamylcyclotransferase family.</text>
</comment>
<proteinExistence type="inferred from homology"/>
<evidence type="ECO:0000259" key="5">
    <source>
        <dbReference type="Pfam" id="PF06094"/>
    </source>
</evidence>
<dbReference type="RefSeq" id="WP_200278891.1">
    <property type="nucleotide sequence ID" value="NZ_JAENII010000007.1"/>
</dbReference>
<accession>A0A934RE51</accession>
<dbReference type="GO" id="GO:0005829">
    <property type="term" value="C:cytosol"/>
    <property type="evidence" value="ECO:0007669"/>
    <property type="project" value="TreeGrafter"/>
</dbReference>
<gene>
    <name evidence="6" type="ORF">JIN81_10430</name>
</gene>
<feature type="active site" description="Proton acceptor" evidence="2">
    <location>
        <position position="77"/>
    </location>
</feature>
<dbReference type="SUPFAM" id="SSF110857">
    <property type="entry name" value="Gamma-glutamyl cyclotransferase-like"/>
    <property type="match status" value="1"/>
</dbReference>
<dbReference type="CDD" id="cd06661">
    <property type="entry name" value="GGCT_like"/>
    <property type="match status" value="1"/>
</dbReference>
<evidence type="ECO:0000256" key="3">
    <source>
        <dbReference type="RuleBase" id="RU367036"/>
    </source>
</evidence>
<dbReference type="Proteomes" id="UP000658278">
    <property type="component" value="Unassembled WGS sequence"/>
</dbReference>
<evidence type="ECO:0000256" key="2">
    <source>
        <dbReference type="PIRSR" id="PIRSR639126-1"/>
    </source>
</evidence>
<evidence type="ECO:0000313" key="7">
    <source>
        <dbReference type="Proteomes" id="UP000658278"/>
    </source>
</evidence>
<reference evidence="6" key="1">
    <citation type="submission" date="2021-01" db="EMBL/GenBank/DDBJ databases">
        <title>Modified the classification status of verrucomicrobia.</title>
        <authorList>
            <person name="Feng X."/>
        </authorList>
    </citation>
    <scope>NUCLEOTIDE SEQUENCE</scope>
    <source>
        <strain evidence="6">KCTC 22201</strain>
    </source>
</reference>
<keyword evidence="7" id="KW-1185">Reference proteome</keyword>
<feature type="domain" description="Gamma-glutamylcyclotransferase AIG2-like" evidence="5">
    <location>
        <begin position="9"/>
        <end position="141"/>
    </location>
</feature>
<feature type="transmembrane region" description="Helical" evidence="4">
    <location>
        <begin position="223"/>
        <end position="251"/>
    </location>
</feature>
<sequence length="252" mass="27504">MACGSKELVFVYGTLRSNASNAFRMKGGELKGVRCVRGHLYQISWYPGLVLDPAGGFVVGEVWEVSKELLNRLDEFEGLPEGAEEGDEYRRVRVEVDVLPEIRGTPEWEQFGGTEDLGEVWVWEWKGDANRATEVGSGDWLDVESPPQKPIFTGIGCAGVLAFTIGVQYLLGIVVDLLPKVAWAEGVDFGVHHAGVLAALCLGGFSLRMAVRRREPGQVFQILMGLSLLFLGFQCIIGIIVVLSTLLSAAFS</sequence>
<dbReference type="InterPro" id="IPR009288">
    <property type="entry name" value="AIG2-like_dom"/>
</dbReference>
<evidence type="ECO:0000256" key="4">
    <source>
        <dbReference type="SAM" id="Phobius"/>
    </source>
</evidence>
<keyword evidence="4" id="KW-0472">Membrane</keyword>
<dbReference type="EMBL" id="JAENII010000007">
    <property type="protein sequence ID" value="MBK1827441.1"/>
    <property type="molecule type" value="Genomic_DNA"/>
</dbReference>
<protein>
    <recommendedName>
        <fullName evidence="3">Gamma-glutamylcyclotransferase family protein</fullName>
    </recommendedName>
</protein>
<dbReference type="InterPro" id="IPR036568">
    <property type="entry name" value="GGCT-like_sf"/>
</dbReference>
<keyword evidence="4" id="KW-0812">Transmembrane</keyword>